<evidence type="ECO:0000313" key="3">
    <source>
        <dbReference type="Proteomes" id="UP000807353"/>
    </source>
</evidence>
<keyword evidence="3" id="KW-1185">Reference proteome</keyword>
<keyword evidence="1" id="KW-0472">Membrane</keyword>
<gene>
    <name evidence="2" type="ORF">BDZ94DRAFT_1255225</name>
</gene>
<sequence>MKIIFVNTALTICIVIAYRLPTQRLYAFGGPTLLTSSLPSSFSKQSQPNHRGYFHISGRCAAIRGVRALVFFFIFFLLEGKG</sequence>
<reference evidence="2" key="1">
    <citation type="submission" date="2020-11" db="EMBL/GenBank/DDBJ databases">
        <authorList>
            <consortium name="DOE Joint Genome Institute"/>
            <person name="Ahrendt S."/>
            <person name="Riley R."/>
            <person name="Andreopoulos W."/>
            <person name="Labutti K."/>
            <person name="Pangilinan J."/>
            <person name="Ruiz-Duenas F.J."/>
            <person name="Barrasa J.M."/>
            <person name="Sanchez-Garcia M."/>
            <person name="Camarero S."/>
            <person name="Miyauchi S."/>
            <person name="Serrano A."/>
            <person name="Linde D."/>
            <person name="Babiker R."/>
            <person name="Drula E."/>
            <person name="Ayuso-Fernandez I."/>
            <person name="Pacheco R."/>
            <person name="Padilla G."/>
            <person name="Ferreira P."/>
            <person name="Barriuso J."/>
            <person name="Kellner H."/>
            <person name="Castanera R."/>
            <person name="Alfaro M."/>
            <person name="Ramirez L."/>
            <person name="Pisabarro A.G."/>
            <person name="Kuo A."/>
            <person name="Tritt A."/>
            <person name="Lipzen A."/>
            <person name="He G."/>
            <person name="Yan M."/>
            <person name="Ng V."/>
            <person name="Cullen D."/>
            <person name="Martin F."/>
            <person name="Rosso M.-N."/>
            <person name="Henrissat B."/>
            <person name="Hibbett D."/>
            <person name="Martinez A.T."/>
            <person name="Grigoriev I.V."/>
        </authorList>
    </citation>
    <scope>NUCLEOTIDE SEQUENCE</scope>
    <source>
        <strain evidence="2">CBS 247.69</strain>
    </source>
</reference>
<evidence type="ECO:0000256" key="1">
    <source>
        <dbReference type="SAM" id="Phobius"/>
    </source>
</evidence>
<comment type="caution">
    <text evidence="2">The sequence shown here is derived from an EMBL/GenBank/DDBJ whole genome shotgun (WGS) entry which is preliminary data.</text>
</comment>
<name>A0A9P5YCC7_9AGAR</name>
<organism evidence="2 3">
    <name type="scientific">Collybia nuda</name>
    <dbReference type="NCBI Taxonomy" id="64659"/>
    <lineage>
        <taxon>Eukaryota</taxon>
        <taxon>Fungi</taxon>
        <taxon>Dikarya</taxon>
        <taxon>Basidiomycota</taxon>
        <taxon>Agaricomycotina</taxon>
        <taxon>Agaricomycetes</taxon>
        <taxon>Agaricomycetidae</taxon>
        <taxon>Agaricales</taxon>
        <taxon>Tricholomatineae</taxon>
        <taxon>Clitocybaceae</taxon>
        <taxon>Collybia</taxon>
    </lineage>
</organism>
<dbReference type="EMBL" id="MU150250">
    <property type="protein sequence ID" value="KAF9465065.1"/>
    <property type="molecule type" value="Genomic_DNA"/>
</dbReference>
<keyword evidence="1" id="KW-1133">Transmembrane helix</keyword>
<evidence type="ECO:0000313" key="2">
    <source>
        <dbReference type="EMBL" id="KAF9465065.1"/>
    </source>
</evidence>
<proteinExistence type="predicted"/>
<feature type="transmembrane region" description="Helical" evidence="1">
    <location>
        <begin position="56"/>
        <end position="78"/>
    </location>
</feature>
<keyword evidence="1" id="KW-0812">Transmembrane</keyword>
<protein>
    <submittedName>
        <fullName evidence="2">Uncharacterized protein</fullName>
    </submittedName>
</protein>
<accession>A0A9P5YCC7</accession>
<dbReference type="AlphaFoldDB" id="A0A9P5YCC7"/>
<dbReference type="Proteomes" id="UP000807353">
    <property type="component" value="Unassembled WGS sequence"/>
</dbReference>